<keyword evidence="1" id="KW-0732">Signal</keyword>
<name>A0A6I6JLK0_9BACT</name>
<feature type="chain" id="PRO_5026094911" description="Adhesin domain-containing protein" evidence="1">
    <location>
        <begin position="20"/>
        <end position="280"/>
    </location>
</feature>
<accession>A0A6I6JLK0</accession>
<sequence length="280" mass="31420">MRQYLFLIVALTASLAAKAQQHKETINKEIVFPESTDAVLIIENIFGNIDVQGYSGNKVVLTIENEFSADTKEELVEAMQKVFLALETRNDTVDIFLDGICGCHRNKNINQNWNLCDFDFRYDFKVKVPSRANINVSTVNDGEITIENVTGEVVARNVNGGITEKNVSGPTNVHAINGNVDVRYAKNPVKKSTYYSLNGDVNIYYNTSLSADMHFKSFQGDMYTDFDISEWLPPILTSSTSKNKRGTSFRIENKTAVRIGKGGVILEFETFNGDVYIRKI</sequence>
<reference evidence="2 3" key="1">
    <citation type="submission" date="2019-11" db="EMBL/GenBank/DDBJ databases">
        <authorList>
            <person name="Zheng R.K."/>
            <person name="Sun C.M."/>
        </authorList>
    </citation>
    <scope>NUCLEOTIDE SEQUENCE [LARGE SCALE GENOMIC DNA]</scope>
    <source>
        <strain evidence="2 3">WC007</strain>
    </source>
</reference>
<evidence type="ECO:0008006" key="4">
    <source>
        <dbReference type="Google" id="ProtNLM"/>
    </source>
</evidence>
<gene>
    <name evidence="2" type="ORF">GM418_08710</name>
</gene>
<evidence type="ECO:0000256" key="1">
    <source>
        <dbReference type="SAM" id="SignalP"/>
    </source>
</evidence>
<organism evidence="2 3">
    <name type="scientific">Maribellus comscasis</name>
    <dbReference type="NCBI Taxonomy" id="2681766"/>
    <lineage>
        <taxon>Bacteria</taxon>
        <taxon>Pseudomonadati</taxon>
        <taxon>Bacteroidota</taxon>
        <taxon>Bacteroidia</taxon>
        <taxon>Marinilabiliales</taxon>
        <taxon>Prolixibacteraceae</taxon>
        <taxon>Maribellus</taxon>
    </lineage>
</organism>
<dbReference type="AlphaFoldDB" id="A0A6I6JLK0"/>
<dbReference type="Proteomes" id="UP000428260">
    <property type="component" value="Chromosome"/>
</dbReference>
<protein>
    <recommendedName>
        <fullName evidence="4">Adhesin domain-containing protein</fullName>
    </recommendedName>
</protein>
<dbReference type="KEGG" id="mcos:GM418_08710"/>
<proteinExistence type="predicted"/>
<dbReference type="RefSeq" id="WP_158865160.1">
    <property type="nucleotide sequence ID" value="NZ_CP046401.1"/>
</dbReference>
<evidence type="ECO:0000313" key="2">
    <source>
        <dbReference type="EMBL" id="QGY43735.1"/>
    </source>
</evidence>
<evidence type="ECO:0000313" key="3">
    <source>
        <dbReference type="Proteomes" id="UP000428260"/>
    </source>
</evidence>
<feature type="signal peptide" evidence="1">
    <location>
        <begin position="1"/>
        <end position="19"/>
    </location>
</feature>
<dbReference type="EMBL" id="CP046401">
    <property type="protein sequence ID" value="QGY43735.1"/>
    <property type="molecule type" value="Genomic_DNA"/>
</dbReference>
<keyword evidence="3" id="KW-1185">Reference proteome</keyword>